<evidence type="ECO:0000313" key="1">
    <source>
        <dbReference type="EMBL" id="KAJ8624202.1"/>
    </source>
</evidence>
<gene>
    <name evidence="1" type="ORF">MRB53_032732</name>
</gene>
<organism evidence="1 2">
    <name type="scientific">Persea americana</name>
    <name type="common">Avocado</name>
    <dbReference type="NCBI Taxonomy" id="3435"/>
    <lineage>
        <taxon>Eukaryota</taxon>
        <taxon>Viridiplantae</taxon>
        <taxon>Streptophyta</taxon>
        <taxon>Embryophyta</taxon>
        <taxon>Tracheophyta</taxon>
        <taxon>Spermatophyta</taxon>
        <taxon>Magnoliopsida</taxon>
        <taxon>Magnoliidae</taxon>
        <taxon>Laurales</taxon>
        <taxon>Lauraceae</taxon>
        <taxon>Persea</taxon>
    </lineage>
</organism>
<evidence type="ECO:0000313" key="2">
    <source>
        <dbReference type="Proteomes" id="UP001234297"/>
    </source>
</evidence>
<keyword evidence="2" id="KW-1185">Reference proteome</keyword>
<dbReference type="EMBL" id="CM056819">
    <property type="protein sequence ID" value="KAJ8624202.1"/>
    <property type="molecule type" value="Genomic_DNA"/>
</dbReference>
<comment type="caution">
    <text evidence="1">The sequence shown here is derived from an EMBL/GenBank/DDBJ whole genome shotgun (WGS) entry which is preliminary data.</text>
</comment>
<dbReference type="Proteomes" id="UP001234297">
    <property type="component" value="Chromosome 11"/>
</dbReference>
<sequence>MKTRVTPYVDKIINHETEASWRLQCWQAGELEFQVLSAEYTDVVHLDRRSCICHKWDLLAILCSHGIYAIKLKRYDQCDFSEHWFSSDCYQATYNDVIHATRDRKQWGLRSDERV</sequence>
<proteinExistence type="predicted"/>
<accession>A0ACC2KT20</accession>
<reference evidence="1 2" key="1">
    <citation type="journal article" date="2022" name="Hortic Res">
        <title>A haplotype resolved chromosomal level avocado genome allows analysis of novel avocado genes.</title>
        <authorList>
            <person name="Nath O."/>
            <person name="Fletcher S.J."/>
            <person name="Hayward A."/>
            <person name="Shaw L.M."/>
            <person name="Masouleh A.K."/>
            <person name="Furtado A."/>
            <person name="Henry R.J."/>
            <person name="Mitter N."/>
        </authorList>
    </citation>
    <scope>NUCLEOTIDE SEQUENCE [LARGE SCALE GENOMIC DNA]</scope>
    <source>
        <strain evidence="2">cv. Hass</strain>
    </source>
</reference>
<name>A0ACC2KT20_PERAE</name>
<protein>
    <submittedName>
        <fullName evidence="1">Uncharacterized protein</fullName>
    </submittedName>
</protein>